<reference evidence="4" key="1">
    <citation type="submission" date="2020-06" db="EMBL/GenBank/DDBJ databases">
        <title>Draft genome of Bugula neritina, a colonial animal packing powerful symbionts and potential medicines.</title>
        <authorList>
            <person name="Rayko M."/>
        </authorList>
    </citation>
    <scope>NUCLEOTIDE SEQUENCE [LARGE SCALE GENOMIC DNA]</scope>
    <source>
        <strain evidence="4">Kwan_BN1</strain>
    </source>
</reference>
<evidence type="ECO:0000313" key="5">
    <source>
        <dbReference type="Proteomes" id="UP000593567"/>
    </source>
</evidence>
<keyword evidence="1" id="KW-0677">Repeat</keyword>
<dbReference type="SUPFAM" id="SSF48403">
    <property type="entry name" value="Ankyrin repeat"/>
    <property type="match status" value="1"/>
</dbReference>
<evidence type="ECO:0000256" key="1">
    <source>
        <dbReference type="ARBA" id="ARBA00022737"/>
    </source>
</evidence>
<dbReference type="Proteomes" id="UP000593567">
    <property type="component" value="Unassembled WGS sequence"/>
</dbReference>
<protein>
    <submittedName>
        <fullName evidence="4">Uncharacterized protein</fullName>
    </submittedName>
</protein>
<dbReference type="AlphaFoldDB" id="A0A7J7KH38"/>
<dbReference type="InterPro" id="IPR002110">
    <property type="entry name" value="Ankyrin_rpt"/>
</dbReference>
<dbReference type="InterPro" id="IPR050889">
    <property type="entry name" value="Dendritic_Spine_Reg/Scaffold"/>
</dbReference>
<dbReference type="InterPro" id="IPR036770">
    <property type="entry name" value="Ankyrin_rpt-contain_sf"/>
</dbReference>
<dbReference type="PANTHER" id="PTHR24166:SF52">
    <property type="entry name" value="ANKYRIN REPEAT DOMAIN-CONTAINING PROTEIN 65"/>
    <property type="match status" value="1"/>
</dbReference>
<feature type="repeat" description="ANK" evidence="3">
    <location>
        <begin position="50"/>
        <end position="82"/>
    </location>
</feature>
<comment type="caution">
    <text evidence="4">The sequence shown here is derived from an EMBL/GenBank/DDBJ whole genome shotgun (WGS) entry which is preliminary data.</text>
</comment>
<proteinExistence type="predicted"/>
<evidence type="ECO:0000256" key="2">
    <source>
        <dbReference type="ARBA" id="ARBA00023043"/>
    </source>
</evidence>
<gene>
    <name evidence="4" type="ORF">EB796_004722</name>
</gene>
<dbReference type="OrthoDB" id="194358at2759"/>
<dbReference type="SMART" id="SM00248">
    <property type="entry name" value="ANK"/>
    <property type="match status" value="2"/>
</dbReference>
<keyword evidence="5" id="KW-1185">Reference proteome</keyword>
<dbReference type="PANTHER" id="PTHR24166">
    <property type="entry name" value="ROLLING PEBBLES, ISOFORM B"/>
    <property type="match status" value="1"/>
</dbReference>
<evidence type="ECO:0000256" key="3">
    <source>
        <dbReference type="PROSITE-ProRule" id="PRU00023"/>
    </source>
</evidence>
<accession>A0A7J7KH38</accession>
<name>A0A7J7KH38_BUGNE</name>
<feature type="repeat" description="ANK" evidence="3">
    <location>
        <begin position="17"/>
        <end position="49"/>
    </location>
</feature>
<dbReference type="PROSITE" id="PS50088">
    <property type="entry name" value="ANK_REPEAT"/>
    <property type="match status" value="2"/>
</dbReference>
<keyword evidence="2 3" id="KW-0040">ANK repeat</keyword>
<evidence type="ECO:0000313" key="4">
    <source>
        <dbReference type="EMBL" id="KAF6036968.1"/>
    </source>
</evidence>
<organism evidence="4 5">
    <name type="scientific">Bugula neritina</name>
    <name type="common">Brown bryozoan</name>
    <name type="synonym">Sertularia neritina</name>
    <dbReference type="NCBI Taxonomy" id="10212"/>
    <lineage>
        <taxon>Eukaryota</taxon>
        <taxon>Metazoa</taxon>
        <taxon>Spiralia</taxon>
        <taxon>Lophotrochozoa</taxon>
        <taxon>Bryozoa</taxon>
        <taxon>Gymnolaemata</taxon>
        <taxon>Cheilostomatida</taxon>
        <taxon>Flustrina</taxon>
        <taxon>Buguloidea</taxon>
        <taxon>Bugulidae</taxon>
        <taxon>Bugula</taxon>
    </lineage>
</organism>
<dbReference type="Gene3D" id="1.25.40.20">
    <property type="entry name" value="Ankyrin repeat-containing domain"/>
    <property type="match status" value="1"/>
</dbReference>
<dbReference type="PROSITE" id="PS50297">
    <property type="entry name" value="ANK_REP_REGION"/>
    <property type="match status" value="2"/>
</dbReference>
<sequence>MKQLLANGARVNIQDITGSTPVRKAAYKGHLEAVRHLLGNGANANIRTKKGRAAVHCAALYGHTEVLDLLLQHGAQVNIQLTTSIYCSLMYPSRNQLQRLAAAL</sequence>
<dbReference type="EMBL" id="VXIV02000642">
    <property type="protein sequence ID" value="KAF6036968.1"/>
    <property type="molecule type" value="Genomic_DNA"/>
</dbReference>
<dbReference type="Pfam" id="PF12796">
    <property type="entry name" value="Ank_2"/>
    <property type="match status" value="1"/>
</dbReference>
<dbReference type="PRINTS" id="PR01415">
    <property type="entry name" value="ANKYRIN"/>
</dbReference>